<dbReference type="AlphaFoldDB" id="A0A913XMD5"/>
<accession>A0A913XMD5</accession>
<evidence type="ECO:0000313" key="3">
    <source>
        <dbReference type="EnsemblMetazoa" id="XP_020906405.1"/>
    </source>
</evidence>
<dbReference type="GeneID" id="110244539"/>
<protein>
    <submittedName>
        <fullName evidence="3">Uncharacterized protein</fullName>
    </submittedName>
</protein>
<feature type="chain" id="PRO_5037642269" evidence="2">
    <location>
        <begin position="20"/>
        <end position="124"/>
    </location>
</feature>
<feature type="compositionally biased region" description="Acidic residues" evidence="1">
    <location>
        <begin position="22"/>
        <end position="31"/>
    </location>
</feature>
<keyword evidence="2" id="KW-0732">Signal</keyword>
<organism evidence="3 4">
    <name type="scientific">Exaiptasia diaphana</name>
    <name type="common">Tropical sea anemone</name>
    <name type="synonym">Aiptasia pulchella</name>
    <dbReference type="NCBI Taxonomy" id="2652724"/>
    <lineage>
        <taxon>Eukaryota</taxon>
        <taxon>Metazoa</taxon>
        <taxon>Cnidaria</taxon>
        <taxon>Anthozoa</taxon>
        <taxon>Hexacorallia</taxon>
        <taxon>Actiniaria</taxon>
        <taxon>Aiptasiidae</taxon>
        <taxon>Exaiptasia</taxon>
    </lineage>
</organism>
<dbReference type="KEGG" id="epa:110244539"/>
<feature type="region of interest" description="Disordered" evidence="1">
    <location>
        <begin position="22"/>
        <end position="76"/>
    </location>
</feature>
<evidence type="ECO:0000256" key="2">
    <source>
        <dbReference type="SAM" id="SignalP"/>
    </source>
</evidence>
<proteinExistence type="predicted"/>
<feature type="compositionally biased region" description="Acidic residues" evidence="1">
    <location>
        <begin position="38"/>
        <end position="54"/>
    </location>
</feature>
<evidence type="ECO:0000256" key="1">
    <source>
        <dbReference type="SAM" id="MobiDB-lite"/>
    </source>
</evidence>
<dbReference type="EnsemblMetazoa" id="XM_021050746.2">
    <property type="protein sequence ID" value="XP_020906405.1"/>
    <property type="gene ID" value="LOC110244539"/>
</dbReference>
<dbReference type="RefSeq" id="XP_020906405.1">
    <property type="nucleotide sequence ID" value="XM_021050746.2"/>
</dbReference>
<sequence length="124" mass="14790">MRYSLLLLLVFGFVAFTFADSAAEEENEEESDQKTIEEDPDEINDVMDEPENDEAERRRRDPGLWSRRRRRRSPRQCYKQCSTIYKCQRCHHACKRYPHGSNCNRLICTYGICKTNCKMICQQR</sequence>
<feature type="signal peptide" evidence="2">
    <location>
        <begin position="1"/>
        <end position="19"/>
    </location>
</feature>
<name>A0A913XMD5_EXADI</name>
<dbReference type="Proteomes" id="UP000887567">
    <property type="component" value="Unplaced"/>
</dbReference>
<keyword evidence="4" id="KW-1185">Reference proteome</keyword>
<reference evidence="3" key="1">
    <citation type="submission" date="2022-11" db="UniProtKB">
        <authorList>
            <consortium name="EnsemblMetazoa"/>
        </authorList>
    </citation>
    <scope>IDENTIFICATION</scope>
</reference>
<evidence type="ECO:0000313" key="4">
    <source>
        <dbReference type="Proteomes" id="UP000887567"/>
    </source>
</evidence>